<dbReference type="InterPro" id="IPR007845">
    <property type="entry name" value="HemS/ChuX_dom"/>
</dbReference>
<dbReference type="RefSeq" id="WP_110026670.1">
    <property type="nucleotide sequence ID" value="NZ_QGTS01000009.1"/>
</dbReference>
<dbReference type="CDD" id="cd16830">
    <property type="entry name" value="HemS-like_N"/>
    <property type="match status" value="1"/>
</dbReference>
<protein>
    <submittedName>
        <fullName evidence="2">Putative hemin transport protein</fullName>
    </submittedName>
</protein>
<name>A0A317PWC1_9ENTR</name>
<evidence type="ECO:0000313" key="2">
    <source>
        <dbReference type="EMBL" id="PWW07004.1"/>
    </source>
</evidence>
<dbReference type="SUPFAM" id="SSF144064">
    <property type="entry name" value="Heme iron utilization protein-like"/>
    <property type="match status" value="1"/>
</dbReference>
<feature type="domain" description="Haemin-degrading HemS/ChuX" evidence="1">
    <location>
        <begin position="29"/>
        <end position="154"/>
    </location>
</feature>
<feature type="domain" description="Haemin-degrading HemS/ChuX" evidence="1">
    <location>
        <begin position="203"/>
        <end position="333"/>
    </location>
</feature>
<comment type="caution">
    <text evidence="2">The sequence shown here is derived from an EMBL/GenBank/DDBJ whole genome shotgun (WGS) entry which is preliminary data.</text>
</comment>
<evidence type="ECO:0000259" key="1">
    <source>
        <dbReference type="Pfam" id="PF05171"/>
    </source>
</evidence>
<keyword evidence="3" id="KW-1185">Reference proteome</keyword>
<organism evidence="2 3">
    <name type="scientific">Mangrovibacter plantisponsor</name>
    <dbReference type="NCBI Taxonomy" id="451513"/>
    <lineage>
        <taxon>Bacteria</taxon>
        <taxon>Pseudomonadati</taxon>
        <taxon>Pseudomonadota</taxon>
        <taxon>Gammaproteobacteria</taxon>
        <taxon>Enterobacterales</taxon>
        <taxon>Enterobacteriaceae</taxon>
        <taxon>Mangrovibacter</taxon>
    </lineage>
</organism>
<dbReference type="AlphaFoldDB" id="A0A317PWC1"/>
<gene>
    <name evidence="2" type="ORF">DES37_109124</name>
</gene>
<dbReference type="OrthoDB" id="316630at2"/>
<dbReference type="EMBL" id="QGTS01000009">
    <property type="protein sequence ID" value="PWW07004.1"/>
    <property type="molecule type" value="Genomic_DNA"/>
</dbReference>
<dbReference type="Gene3D" id="3.40.1570.10">
    <property type="entry name" value="HemS/ChuS/ChuX like domains"/>
    <property type="match status" value="2"/>
</dbReference>
<evidence type="ECO:0000313" key="3">
    <source>
        <dbReference type="Proteomes" id="UP000246744"/>
    </source>
</evidence>
<proteinExistence type="predicted"/>
<dbReference type="Pfam" id="PF05171">
    <property type="entry name" value="HemS"/>
    <property type="match status" value="2"/>
</dbReference>
<sequence>MNGRYQHYLSLKATHPHKHTCELAAQMAISEAELLFCRLGQDTVQLRPDFTALLHGLSRVGEIKNITRNPYAIHKQIGGYDNLRLGQHGIVLNPRALDLRLFPAQWHCAFAVAEQTSQGLRQSIQIFDNQGDAVLSAFTTENTNLTAWNELISECSLRKHRELDLRAYPAPLHTDAVDGQALEREWRAMTDVHQFFGLLKNHEVSRLQAFRAVGSDLACQVDNDAVQQILAQAEKAQNELMIFVASRGCVQIFTGPIDKVAVVNQQLCVENPAFSLQLAMDNIAETWVTRKPTRDGFVTSLELFAADGSQIAQLYGQRSEGAPEQLTWREQIDAVMNTGVAA</sequence>
<dbReference type="Proteomes" id="UP000246744">
    <property type="component" value="Unassembled WGS sequence"/>
</dbReference>
<dbReference type="CDD" id="cd16831">
    <property type="entry name" value="HemS-like_C"/>
    <property type="match status" value="1"/>
</dbReference>
<dbReference type="InterPro" id="IPR053733">
    <property type="entry name" value="Heme_Transport_Util_sf"/>
</dbReference>
<dbReference type="GO" id="GO:0006826">
    <property type="term" value="P:iron ion transport"/>
    <property type="evidence" value="ECO:0007669"/>
    <property type="project" value="InterPro"/>
</dbReference>
<accession>A0A317PWC1</accession>
<reference evidence="2 3" key="1">
    <citation type="submission" date="2018-05" db="EMBL/GenBank/DDBJ databases">
        <title>Genomic Encyclopedia of Type Strains, Phase IV (KMG-IV): sequencing the most valuable type-strain genomes for metagenomic binning, comparative biology and taxonomic classification.</title>
        <authorList>
            <person name="Goeker M."/>
        </authorList>
    </citation>
    <scope>NUCLEOTIDE SEQUENCE [LARGE SCALE GENOMIC DNA]</scope>
    <source>
        <strain evidence="2 3">DSM 19579</strain>
    </source>
</reference>